<gene>
    <name evidence="1" type="ORF">NTEN_LOCUS11852</name>
</gene>
<evidence type="ECO:0000313" key="1">
    <source>
        <dbReference type="EMBL" id="CAB0006375.1"/>
    </source>
</evidence>
<keyword evidence="2" id="KW-1185">Reference proteome</keyword>
<accession>A0A6H5GTV6</accession>
<organism evidence="1 2">
    <name type="scientific">Nesidiocoris tenuis</name>
    <dbReference type="NCBI Taxonomy" id="355587"/>
    <lineage>
        <taxon>Eukaryota</taxon>
        <taxon>Metazoa</taxon>
        <taxon>Ecdysozoa</taxon>
        <taxon>Arthropoda</taxon>
        <taxon>Hexapoda</taxon>
        <taxon>Insecta</taxon>
        <taxon>Pterygota</taxon>
        <taxon>Neoptera</taxon>
        <taxon>Paraneoptera</taxon>
        <taxon>Hemiptera</taxon>
        <taxon>Heteroptera</taxon>
        <taxon>Panheteroptera</taxon>
        <taxon>Cimicomorpha</taxon>
        <taxon>Miridae</taxon>
        <taxon>Dicyphina</taxon>
        <taxon>Nesidiocoris</taxon>
    </lineage>
</organism>
<sequence>MMNHPTIKIKIKERTKFSLMVKMLLDITPQLCQLSTNLNIKPAAQLQQTTKWKKPLRQAEHDDYLAAFFFWFTLLRVLLKRSVLNYERKEPKRSVLDKTLPVPKLLTTARCLTESIRHVTLREGPAAHAHYALYEIEISACSEVSRNVVAMCRNTGRDRTQRPADKLRHHEDPSLGDQISAEFSRIAAGVKHRLRRQATCGTPNRECGQPLVPFNLQLRESDSGRLSVTRLPEDGLDAESATTLNELFERTLPTIFHPQPIRIEIRPDLHELVLSLNTRRNFLKKTVGELGSSQTSRFCVINLQEGGCGNHGVISTIIPQPVHYSGAIVFLHNGVIPFIERESVSRQETVTLENPSLTQLYWSQTSISTKCRGEENKRLMQLDPKRINPPFFRATLRNDYQIMTRTCLRLRSDALVRRYLLKTCSSTNGCPFIAASASR</sequence>
<dbReference type="AlphaFoldDB" id="A0A6H5GTV6"/>
<proteinExistence type="predicted"/>
<name>A0A6H5GTV6_9HEMI</name>
<dbReference type="EMBL" id="CADCXU010017617">
    <property type="protein sequence ID" value="CAB0006375.1"/>
    <property type="molecule type" value="Genomic_DNA"/>
</dbReference>
<dbReference type="Proteomes" id="UP000479000">
    <property type="component" value="Unassembled WGS sequence"/>
</dbReference>
<evidence type="ECO:0000313" key="2">
    <source>
        <dbReference type="Proteomes" id="UP000479000"/>
    </source>
</evidence>
<reference evidence="1 2" key="1">
    <citation type="submission" date="2020-02" db="EMBL/GenBank/DDBJ databases">
        <authorList>
            <person name="Ferguson B K."/>
        </authorList>
    </citation>
    <scope>NUCLEOTIDE SEQUENCE [LARGE SCALE GENOMIC DNA]</scope>
</reference>
<protein>
    <submittedName>
        <fullName evidence="1">Uncharacterized protein</fullName>
    </submittedName>
</protein>